<dbReference type="InterPro" id="IPR046360">
    <property type="entry name" value="T-box_DNA-bd"/>
</dbReference>
<organism evidence="9 10">
    <name type="scientific">Ditylenchus destructor</name>
    <dbReference type="NCBI Taxonomy" id="166010"/>
    <lineage>
        <taxon>Eukaryota</taxon>
        <taxon>Metazoa</taxon>
        <taxon>Ecdysozoa</taxon>
        <taxon>Nematoda</taxon>
        <taxon>Chromadorea</taxon>
        <taxon>Rhabditida</taxon>
        <taxon>Tylenchina</taxon>
        <taxon>Tylenchomorpha</taxon>
        <taxon>Sphaerularioidea</taxon>
        <taxon>Anguinidae</taxon>
        <taxon>Anguininae</taxon>
        <taxon>Ditylenchus</taxon>
    </lineage>
</organism>
<dbReference type="InterPro" id="IPR002070">
    <property type="entry name" value="TF_Brachyury"/>
</dbReference>
<dbReference type="PANTHER" id="PTHR11267:SF181">
    <property type="entry name" value="OPTOMOTOR-BLIND PROTEIN"/>
    <property type="match status" value="1"/>
</dbReference>
<dbReference type="PROSITE" id="PS50252">
    <property type="entry name" value="TBOX_3"/>
    <property type="match status" value="1"/>
</dbReference>
<dbReference type="FunFam" id="2.60.40.820:FF:000016">
    <property type="entry name" value="T-box transcription factor TBX2-A"/>
    <property type="match status" value="1"/>
</dbReference>
<gene>
    <name evidence="9" type="ORF">DdX_01606</name>
</gene>
<sequence length="653" mass="69841">MGGVNFDGGPPSPSPRSQDGGDMSSPLWGVTASNLPGSTNTATTAAAAHRTDVDPSPGPSGSPVTSSAHQQQQQAFAAAAMAAAQMAAFSASLGLPRHPIANGTPNDMAALTGGLPLPFPPGAFGHPQHNRAPFMSGPPRHLQPPFPPFPDDGIVDNPQVELEDKELWDMFSEFMNEMIITKSGRRIFPAYRVKISGLDKNAKYFVMMDIVPADDHRYKFHNSKWGLAGKADPEVPKPIHIHPESPNTGEHWMSKGASFHRVKVTNNMTSKNEFTVLNSMHKYQPRLHIVRCKDPAKLTVSNFITFIFKETEFIAVTAYQNERVTQLKIDHNPFAKGFRDTGAGKREKKRHLCHPSRFRNGSAAGESRSSSSNGGYNNSNPLAESDESDDDGQGDAEPLHKRPKSQESSSGASNGTIGSPKSVSLHLGALNPSTSSTATKFASSGSKWSMENRLNSTSSNDAMRSRPHHYEQSGHHPATSSANHRLLHPPNGIHAQLCGVVHNNAAGNGFQGLAAAAAALANGGFPPGAMPGSSPEAFFAMQHLLMQHQQQHQKLQALNNGSAPQTLPSQTLKSEPSATSPLVTPKSELSSNDEDVKSEDTSEKARESKFSASSVVDEASHNTGEHADGNLDIGSQTPKKSSIFDVNSLLRGG</sequence>
<accession>A0AAD4NN29</accession>
<dbReference type="GO" id="GO:0001708">
    <property type="term" value="P:cell fate specification"/>
    <property type="evidence" value="ECO:0007669"/>
    <property type="project" value="TreeGrafter"/>
</dbReference>
<dbReference type="PRINTS" id="PR00937">
    <property type="entry name" value="TBOX"/>
</dbReference>
<dbReference type="SUPFAM" id="SSF49417">
    <property type="entry name" value="p53-like transcription factors"/>
    <property type="match status" value="1"/>
</dbReference>
<dbReference type="EMBL" id="JAKKPZ010000001">
    <property type="protein sequence ID" value="KAI1729369.1"/>
    <property type="molecule type" value="Genomic_DNA"/>
</dbReference>
<dbReference type="PROSITE" id="PS01264">
    <property type="entry name" value="TBOX_2"/>
    <property type="match status" value="1"/>
</dbReference>
<evidence type="ECO:0000256" key="5">
    <source>
        <dbReference type="ARBA" id="ARBA00023242"/>
    </source>
</evidence>
<feature type="compositionally biased region" description="Low complexity" evidence="7">
    <location>
        <begin position="39"/>
        <end position="48"/>
    </location>
</feature>
<feature type="compositionally biased region" description="Acidic residues" evidence="7">
    <location>
        <begin position="384"/>
        <end position="394"/>
    </location>
</feature>
<feature type="compositionally biased region" description="Polar residues" evidence="7">
    <location>
        <begin position="406"/>
        <end position="422"/>
    </location>
</feature>
<comment type="subcellular location">
    <subcellularLocation>
        <location evidence="1 6">Nucleus</location>
    </subcellularLocation>
</comment>
<dbReference type="GO" id="GO:0005634">
    <property type="term" value="C:nucleus"/>
    <property type="evidence" value="ECO:0007669"/>
    <property type="project" value="UniProtKB-SubCell"/>
</dbReference>
<reference evidence="9" key="1">
    <citation type="submission" date="2022-01" db="EMBL/GenBank/DDBJ databases">
        <title>Genome Sequence Resource for Two Populations of Ditylenchus destructor, the Migratory Endoparasitic Phytonematode.</title>
        <authorList>
            <person name="Zhang H."/>
            <person name="Lin R."/>
            <person name="Xie B."/>
        </authorList>
    </citation>
    <scope>NUCLEOTIDE SEQUENCE</scope>
    <source>
        <strain evidence="9">BazhouSP</strain>
    </source>
</reference>
<proteinExistence type="predicted"/>
<evidence type="ECO:0000256" key="3">
    <source>
        <dbReference type="ARBA" id="ARBA00023125"/>
    </source>
</evidence>
<feature type="region of interest" description="Disordered" evidence="7">
    <location>
        <begin position="119"/>
        <end position="149"/>
    </location>
</feature>
<feature type="region of interest" description="Disordered" evidence="7">
    <location>
        <begin position="334"/>
        <end position="488"/>
    </location>
</feature>
<evidence type="ECO:0000256" key="6">
    <source>
        <dbReference type="PROSITE-ProRule" id="PRU00201"/>
    </source>
</evidence>
<dbReference type="Pfam" id="PF00907">
    <property type="entry name" value="T-box"/>
    <property type="match status" value="1"/>
</dbReference>
<dbReference type="GO" id="GO:0045893">
    <property type="term" value="P:positive regulation of DNA-templated transcription"/>
    <property type="evidence" value="ECO:0007669"/>
    <property type="project" value="InterPro"/>
</dbReference>
<feature type="compositionally biased region" description="Basic and acidic residues" evidence="7">
    <location>
        <begin position="618"/>
        <end position="629"/>
    </location>
</feature>
<feature type="compositionally biased region" description="Polar residues" evidence="7">
    <location>
        <begin position="560"/>
        <end position="590"/>
    </location>
</feature>
<dbReference type="PANTHER" id="PTHR11267">
    <property type="entry name" value="T-BOX PROTEIN-RELATED"/>
    <property type="match status" value="1"/>
</dbReference>
<dbReference type="Proteomes" id="UP001201812">
    <property type="component" value="Unassembled WGS sequence"/>
</dbReference>
<dbReference type="InterPro" id="IPR036960">
    <property type="entry name" value="T-box_sf"/>
</dbReference>
<dbReference type="Gene3D" id="2.60.40.820">
    <property type="entry name" value="Transcription factor, T-box"/>
    <property type="match status" value="1"/>
</dbReference>
<evidence type="ECO:0000256" key="7">
    <source>
        <dbReference type="SAM" id="MobiDB-lite"/>
    </source>
</evidence>
<comment type="caution">
    <text evidence="9">The sequence shown here is derived from an EMBL/GenBank/DDBJ whole genome shotgun (WGS) entry which is preliminary data.</text>
</comment>
<dbReference type="GO" id="GO:0000978">
    <property type="term" value="F:RNA polymerase II cis-regulatory region sequence-specific DNA binding"/>
    <property type="evidence" value="ECO:0007669"/>
    <property type="project" value="InterPro"/>
</dbReference>
<feature type="compositionally biased region" description="Basic and acidic residues" evidence="7">
    <location>
        <begin position="334"/>
        <end position="345"/>
    </location>
</feature>
<feature type="compositionally biased region" description="Basic residues" evidence="7">
    <location>
        <begin position="346"/>
        <end position="357"/>
    </location>
</feature>
<keyword evidence="3 6" id="KW-0238">DNA-binding</keyword>
<dbReference type="PRINTS" id="PR00938">
    <property type="entry name" value="BRACHYURY"/>
</dbReference>
<evidence type="ECO:0000259" key="8">
    <source>
        <dbReference type="PROSITE" id="PS50252"/>
    </source>
</evidence>
<dbReference type="InterPro" id="IPR001699">
    <property type="entry name" value="TF_T-box"/>
</dbReference>
<evidence type="ECO:0000313" key="10">
    <source>
        <dbReference type="Proteomes" id="UP001201812"/>
    </source>
</evidence>
<dbReference type="InterPro" id="IPR008967">
    <property type="entry name" value="p53-like_TF_DNA-bd_sf"/>
</dbReference>
<protein>
    <submittedName>
        <fullName evidence="9">T-box domain-containing protein</fullName>
    </submittedName>
</protein>
<keyword evidence="4" id="KW-0804">Transcription</keyword>
<dbReference type="GO" id="GO:0000981">
    <property type="term" value="F:DNA-binding transcription factor activity, RNA polymerase II-specific"/>
    <property type="evidence" value="ECO:0007669"/>
    <property type="project" value="TreeGrafter"/>
</dbReference>
<evidence type="ECO:0000256" key="2">
    <source>
        <dbReference type="ARBA" id="ARBA00023015"/>
    </source>
</evidence>
<feature type="compositionally biased region" description="Basic and acidic residues" evidence="7">
    <location>
        <begin position="594"/>
        <end position="609"/>
    </location>
</feature>
<feature type="compositionally biased region" description="Low complexity" evidence="7">
    <location>
        <begin position="59"/>
        <end position="73"/>
    </location>
</feature>
<keyword evidence="10" id="KW-1185">Reference proteome</keyword>
<feature type="compositionally biased region" description="Low complexity" evidence="7">
    <location>
        <begin position="433"/>
        <end position="447"/>
    </location>
</feature>
<feature type="compositionally biased region" description="Low complexity" evidence="7">
    <location>
        <begin position="359"/>
        <end position="380"/>
    </location>
</feature>
<evidence type="ECO:0000313" key="9">
    <source>
        <dbReference type="EMBL" id="KAI1729369.1"/>
    </source>
</evidence>
<keyword evidence="2" id="KW-0805">Transcription regulation</keyword>
<feature type="compositionally biased region" description="Polar residues" evidence="7">
    <location>
        <begin position="452"/>
        <end position="462"/>
    </location>
</feature>
<dbReference type="InterPro" id="IPR018186">
    <property type="entry name" value="TF_T-box_CS"/>
</dbReference>
<feature type="region of interest" description="Disordered" evidence="7">
    <location>
        <begin position="560"/>
        <end position="653"/>
    </location>
</feature>
<dbReference type="GO" id="GO:0000785">
    <property type="term" value="C:chromatin"/>
    <property type="evidence" value="ECO:0007669"/>
    <property type="project" value="TreeGrafter"/>
</dbReference>
<feature type="domain" description="T-box" evidence="8">
    <location>
        <begin position="162"/>
        <end position="340"/>
    </location>
</feature>
<dbReference type="SMART" id="SM00425">
    <property type="entry name" value="TBOX"/>
    <property type="match status" value="1"/>
</dbReference>
<comment type="caution">
    <text evidence="6">Lacks conserved residue(s) required for the propagation of feature annotation.</text>
</comment>
<evidence type="ECO:0000256" key="1">
    <source>
        <dbReference type="ARBA" id="ARBA00004123"/>
    </source>
</evidence>
<dbReference type="PROSITE" id="PS01283">
    <property type="entry name" value="TBOX_1"/>
    <property type="match status" value="1"/>
</dbReference>
<keyword evidence="5 6" id="KW-0539">Nucleus</keyword>
<dbReference type="AlphaFoldDB" id="A0AAD4NN29"/>
<evidence type="ECO:0000256" key="4">
    <source>
        <dbReference type="ARBA" id="ARBA00023163"/>
    </source>
</evidence>
<name>A0AAD4NN29_9BILA</name>
<feature type="region of interest" description="Disordered" evidence="7">
    <location>
        <begin position="1"/>
        <end position="73"/>
    </location>
</feature>